<dbReference type="Gene3D" id="3.30.470.30">
    <property type="entry name" value="DNA ligase/mRNA capping enzyme"/>
    <property type="match status" value="1"/>
</dbReference>
<feature type="region of interest" description="Disordered" evidence="1">
    <location>
        <begin position="351"/>
        <end position="376"/>
    </location>
</feature>
<dbReference type="EMBL" id="MN739090">
    <property type="protein sequence ID" value="QHS87946.1"/>
    <property type="molecule type" value="Genomic_DNA"/>
</dbReference>
<evidence type="ECO:0000256" key="1">
    <source>
        <dbReference type="SAM" id="MobiDB-lite"/>
    </source>
</evidence>
<evidence type="ECO:0000313" key="2">
    <source>
        <dbReference type="EMBL" id="QHS87946.1"/>
    </source>
</evidence>
<dbReference type="AlphaFoldDB" id="A0A6C0B783"/>
<feature type="compositionally biased region" description="Polar residues" evidence="1">
    <location>
        <begin position="352"/>
        <end position="366"/>
    </location>
</feature>
<organism evidence="2">
    <name type="scientific">viral metagenome</name>
    <dbReference type="NCBI Taxonomy" id="1070528"/>
    <lineage>
        <taxon>unclassified sequences</taxon>
        <taxon>metagenomes</taxon>
        <taxon>organismal metagenomes</taxon>
    </lineage>
</organism>
<reference evidence="2" key="1">
    <citation type="journal article" date="2020" name="Nature">
        <title>Giant virus diversity and host interactions through global metagenomics.</title>
        <authorList>
            <person name="Schulz F."/>
            <person name="Roux S."/>
            <person name="Paez-Espino D."/>
            <person name="Jungbluth S."/>
            <person name="Walsh D.A."/>
            <person name="Denef V.J."/>
            <person name="McMahon K.D."/>
            <person name="Konstantinidis K.T."/>
            <person name="Eloe-Fadrosh E.A."/>
            <person name="Kyrpides N.C."/>
            <person name="Woyke T."/>
        </authorList>
    </citation>
    <scope>NUCLEOTIDE SEQUENCE</scope>
    <source>
        <strain evidence="2">GVMAG-M-3300010158-13</strain>
    </source>
</reference>
<proteinExistence type="predicted"/>
<sequence length="376" mass="44334">MTTVEVLTHTQYEQIMKRFPTFELSYETISHKKVSSSYNTCFSIPQGKKCFAWFTFLSEEDVCFVFDLNREKKIVKTYRYPVNFQQPLALGTIFYGTFLEEERPFFVIEDIFYYKGINLKNCNIYQKLDFTKDALSQIKSESSTLYFALPVFWDVIQSTDFSPESIIPASQINNIGYTVHHLQYRALYETVPFINVQLSRPGLVSNNAPVKKLTDVQISSVVPDYAKPQYNYPTAFQIRADLQFDVYHLYVYGQSGEQIYYGLAGIPNYKTSVFMNSLFRKIRENTNLDYIEESDDEEDFQNGAEDKYVDLEKKLVMECTFHKRFKKWIPLRVVDARTRLVHISKLERDANSRPQYSRPQYQQKNGRYNKKYRPNV</sequence>
<accession>A0A6C0B783</accession>
<name>A0A6C0B783_9ZZZZ</name>
<protein>
    <recommendedName>
        <fullName evidence="3">mRNA capping enzyme adenylation domain-containing protein</fullName>
    </recommendedName>
</protein>
<feature type="compositionally biased region" description="Basic residues" evidence="1">
    <location>
        <begin position="367"/>
        <end position="376"/>
    </location>
</feature>
<evidence type="ECO:0008006" key="3">
    <source>
        <dbReference type="Google" id="ProtNLM"/>
    </source>
</evidence>